<evidence type="ECO:0000313" key="4">
    <source>
        <dbReference type="EMBL" id="KJJ83690.1"/>
    </source>
</evidence>
<gene>
    <name evidence="4" type="ORF">OMAG_002442</name>
</gene>
<keyword evidence="3" id="KW-0472">Membrane</keyword>
<dbReference type="Gene3D" id="1.10.3210.10">
    <property type="entry name" value="Hypothetical protein af1432"/>
    <property type="match status" value="1"/>
</dbReference>
<evidence type="ECO:0000256" key="3">
    <source>
        <dbReference type="SAM" id="Phobius"/>
    </source>
</evidence>
<keyword evidence="2" id="KW-0175">Coiled coil</keyword>
<dbReference type="InterPro" id="IPR011009">
    <property type="entry name" value="Kinase-like_dom_sf"/>
</dbReference>
<dbReference type="SUPFAM" id="SSF56112">
    <property type="entry name" value="Protein kinase-like (PK-like)"/>
    <property type="match status" value="1"/>
</dbReference>
<evidence type="ECO:0000256" key="2">
    <source>
        <dbReference type="SAM" id="Coils"/>
    </source>
</evidence>
<protein>
    <submittedName>
        <fullName evidence="4">Uncharacterized protein</fullName>
    </submittedName>
</protein>
<evidence type="ECO:0000256" key="1">
    <source>
        <dbReference type="PROSITE-ProRule" id="PRU10141"/>
    </source>
</evidence>
<dbReference type="SUPFAM" id="SSF109604">
    <property type="entry name" value="HD-domain/PDEase-like"/>
    <property type="match status" value="1"/>
</dbReference>
<keyword evidence="5" id="KW-1185">Reference proteome</keyword>
<keyword evidence="1" id="KW-0547">Nucleotide-binding</keyword>
<organism evidence="4 5">
    <name type="scientific">Candidatus Omnitrophus magneticus</name>
    <dbReference type="NCBI Taxonomy" id="1609969"/>
    <lineage>
        <taxon>Bacteria</taxon>
        <taxon>Pseudomonadati</taxon>
        <taxon>Candidatus Omnitrophota</taxon>
        <taxon>Candidatus Omnitrophus</taxon>
    </lineage>
</organism>
<accession>A0A0F0CQK3</accession>
<comment type="caution">
    <text evidence="4">The sequence shown here is derived from an EMBL/GenBank/DDBJ whole genome shotgun (WGS) entry which is preliminary data.</text>
</comment>
<sequence>MNWLNKYKIFLKFVAINIALIFFWESVLPNAFGEENTTQIIKNSISSSIEFSPHTSTISSDTQGIDKNKIENNSLFANLTLPHDIGIIKDKFKGQSEKIIVHIQDAHCNYYAQKKIMEILEYFKNEYGINTINLEGGAGNYDLSIFKKIIDEPIRSKTLEYFIKTGEINGAEAFAVQNPETKLWGAENPELYIRNFKTYRAFLKEKDTALKRVLELTRALNLLKSELFSPELKEISNKYSEYKSEKITFKDYIIFLIDSARKNGLTLSIFPNIKKLSKTLEIENSIDFKKAESERDNLIHFLDTHISINEREELTLNLIKFKMKQFTQNLFYSYILNKAKDIDAPLTEFPMFLKYVDYLTIYEEIDKDKIMEEMTAIETSIKKKLFQNENQERLDEFGRAAILINGLFSLSLTRVDYDYYTSNKEKFQIDNFRKYLEKISAETGLKLDINNGINELDKDTKKMEKFFEYAFQRDSAFCKNIKFQKINEQTNCAILITGGFHADNLLKILRRKNISYISIHPEFTVETGYISPYFDLLDGKNKNTRTQAKLFPVISKYFILQIANRLNPILSKMTYGETNNYAFKGAVIIQSIIETGKKVVLSAEDGKRVLETFGENNEEEILSIEKLLALIGDRKAVQPQIETIEEINKGITIETINKMYTEGENPFAVMYHGTSLYTLLEGMKMAHDKKGGGYRLLSRDIADKLGIPILSGEQSDGFASIGKSTVSITHSYARARGYADFYSVKNNLLSSDITTLLENKKKLEEELSKELKEKTPENSLLMRHLKGRINDITRAINYLNTIPENDLKRYKVILKIPLVLGIAPKQDPARFIHKSDYKETIITKYIDLSEVTHIYAPKQNLLDIKKFLIEIGFSEIKLFPIEFLDALYFSDNSNIKKIAKKFINKINYDTTSKNNILIHWDKENTILEINLPFNVMGSYTDAIRMSIIKIRETIYKNETDGNGFITQEKTPILHVSDKSEQIHIGNQNRVGLNRIIQWEKTNETYIPKSLLNFIKIELGYKEMYSKGVGVWEGFTLEEHTLSVMRNFEKFNFKEKLPNVKNLNLLPLLRLSLALHDIVKPKANEDGDKNRQHEYSIEIINNEMKQLGFKNDEINFVTALIMDDPIGNFLQNFISIDTAYAKIKKMAQYSELSLTDFFEILTIYYTVDAYAYPSLRVLFKKINNTLEPDKPEFNALKNKIYKHIFSITRNITKGFTPTEEKNLLKTIEKNSDIVRADNFEIVKIVKSRASKILSRKDEIHKTLSQEKITDKQIDAVISTLESPAKSFKWFNAIVESPKKYLLSHESALAVNLISHLTAWETTVNMPDIVDEYILHKALEKINMPSNDIMKFTSKFFNKSDSKKMEDSPYGKALEIFINNESVVGKYIANIPRKKVIPNEYFKQITAIPVLSKFLGEGANGVVFEGTLKNNKKAVVVKILSNLKVDSSGKILDIYFIEKLSAILNTLSNVGTPEEEIAPAFYGIANINGRFGYVTEKVDGVALAENYNNPDILRIISYLTLPSTPFFFIFFFHKIISYIIFFFNIFYFFYLKTYNYFFYKSLLYYYYLIFFLSLLSYF</sequence>
<dbReference type="InterPro" id="IPR017441">
    <property type="entry name" value="Protein_kinase_ATP_BS"/>
</dbReference>
<keyword evidence="1" id="KW-0067">ATP-binding</keyword>
<evidence type="ECO:0000313" key="5">
    <source>
        <dbReference type="Proteomes" id="UP000033428"/>
    </source>
</evidence>
<name>A0A0F0CQK3_9BACT</name>
<dbReference type="GO" id="GO:0005524">
    <property type="term" value="F:ATP binding"/>
    <property type="evidence" value="ECO:0007669"/>
    <property type="project" value="UniProtKB-UniRule"/>
</dbReference>
<dbReference type="PROSITE" id="PS00107">
    <property type="entry name" value="PROTEIN_KINASE_ATP"/>
    <property type="match status" value="1"/>
</dbReference>
<proteinExistence type="predicted"/>
<keyword evidence="3" id="KW-0812">Transmembrane</keyword>
<feature type="transmembrane region" description="Helical" evidence="3">
    <location>
        <begin position="1555"/>
        <end position="1575"/>
    </location>
</feature>
<feature type="transmembrane region" description="Helical" evidence="3">
    <location>
        <begin position="1524"/>
        <end position="1548"/>
    </location>
</feature>
<feature type="binding site" evidence="1">
    <location>
        <position position="1436"/>
    </location>
    <ligand>
        <name>ATP</name>
        <dbReference type="ChEBI" id="CHEBI:30616"/>
    </ligand>
</feature>
<dbReference type="EMBL" id="JYNY01000500">
    <property type="protein sequence ID" value="KJJ83690.1"/>
    <property type="molecule type" value="Genomic_DNA"/>
</dbReference>
<reference evidence="4 5" key="1">
    <citation type="submission" date="2015-02" db="EMBL/GenBank/DDBJ databases">
        <title>Single-cell genomics of uncultivated deep-branching MTB reveals a conserved set of magnetosome genes.</title>
        <authorList>
            <person name="Kolinko S."/>
            <person name="Richter M."/>
            <person name="Glockner F.O."/>
            <person name="Brachmann A."/>
            <person name="Schuler D."/>
        </authorList>
    </citation>
    <scope>NUCLEOTIDE SEQUENCE [LARGE SCALE GENOMIC DNA]</scope>
    <source>
        <strain evidence="4">SKK-01</strain>
    </source>
</reference>
<dbReference type="Proteomes" id="UP000033428">
    <property type="component" value="Unassembled WGS sequence"/>
</dbReference>
<keyword evidence="3" id="KW-1133">Transmembrane helix</keyword>
<feature type="coiled-coil region" evidence="2">
    <location>
        <begin position="746"/>
        <end position="773"/>
    </location>
</feature>